<dbReference type="NCBIfam" id="TIGR03826">
    <property type="entry name" value="YvyF"/>
    <property type="match status" value="1"/>
</dbReference>
<proteinExistence type="predicted"/>
<evidence type="ECO:0008006" key="3">
    <source>
        <dbReference type="Google" id="ProtNLM"/>
    </source>
</evidence>
<dbReference type="InterPro" id="IPR022258">
    <property type="entry name" value="Flagellar_operon_YvyF"/>
</dbReference>
<dbReference type="RefSeq" id="WP_126863448.1">
    <property type="nucleotide sequence ID" value="NZ_JAUSTX010000004.1"/>
</dbReference>
<name>A0A433HT78_9BACI</name>
<gene>
    <name evidence="1" type="ORF">ELQ35_03495</name>
</gene>
<sequence>MELTNCPNCDALFAKTKFRDVCDACYKEEEKKFDTVYQYIRKRENRMAMISQVVEATGVDESLIIKFVKTGKLRTSQFPNLGVLCEQCGTLTREGRLCNSCSTSLRSELNLHEQEEARRREIEIKEKRTTYFTHKS</sequence>
<organism evidence="1 2">
    <name type="scientific">Peribacillus cavernae</name>
    <dbReference type="NCBI Taxonomy" id="1674310"/>
    <lineage>
        <taxon>Bacteria</taxon>
        <taxon>Bacillati</taxon>
        <taxon>Bacillota</taxon>
        <taxon>Bacilli</taxon>
        <taxon>Bacillales</taxon>
        <taxon>Bacillaceae</taxon>
        <taxon>Peribacillus</taxon>
    </lineage>
</organism>
<dbReference type="OrthoDB" id="1739831at2"/>
<reference evidence="1 2" key="1">
    <citation type="submission" date="2018-12" db="EMBL/GenBank/DDBJ databases">
        <title>Bacillus chawlae sp. nov., Bacillus glennii sp. nov., and Bacillus saganii sp. nov. Isolated from the Vehicle Assembly Building at Kennedy Space Center where the Viking Spacecraft were Assembled.</title>
        <authorList>
            <person name="Seuylemezian A."/>
            <person name="Vaishampayan P."/>
        </authorList>
    </citation>
    <scope>NUCLEOTIDE SEQUENCE [LARGE SCALE GENOMIC DNA]</scope>
    <source>
        <strain evidence="1 2">L5</strain>
    </source>
</reference>
<accession>A0A433HT78</accession>
<evidence type="ECO:0000313" key="1">
    <source>
        <dbReference type="EMBL" id="RUQ31425.1"/>
    </source>
</evidence>
<dbReference type="AlphaFoldDB" id="A0A433HT78"/>
<keyword evidence="2" id="KW-1185">Reference proteome</keyword>
<dbReference type="Proteomes" id="UP000267430">
    <property type="component" value="Unassembled WGS sequence"/>
</dbReference>
<protein>
    <recommendedName>
        <fullName evidence="3">Flagellar protein</fullName>
    </recommendedName>
</protein>
<comment type="caution">
    <text evidence="1">The sequence shown here is derived from an EMBL/GenBank/DDBJ whole genome shotgun (WGS) entry which is preliminary data.</text>
</comment>
<dbReference type="EMBL" id="RYZZ01000005">
    <property type="protein sequence ID" value="RUQ31425.1"/>
    <property type="molecule type" value="Genomic_DNA"/>
</dbReference>
<evidence type="ECO:0000313" key="2">
    <source>
        <dbReference type="Proteomes" id="UP000267430"/>
    </source>
</evidence>